<evidence type="ECO:0000256" key="1">
    <source>
        <dbReference type="SAM" id="MobiDB-lite"/>
    </source>
</evidence>
<protein>
    <submittedName>
        <fullName evidence="2">Uncharacterized protein</fullName>
    </submittedName>
</protein>
<proteinExistence type="predicted"/>
<keyword evidence="3" id="KW-1185">Reference proteome</keyword>
<sequence length="370" mass="40441">MARKQVPIPQYPCSHNDDALHCPTCTQARAMRAREIHRDNVPAQRTGPVQRVQAGHEAQGFPAATLAEYLTYLSEFDKSTRGEPHDADVLARGTAQHRYWLRANFALSHLSPLGLSWKKGSLAVVPIEQWGEYLRRAHICDNPLDPHSPATGAHRGRDAMQTALRQMGVHAMAKGILLAFGDTCPHCHVTKKPVPRRAGDSSACDNRVSKPRPRARRTTAPATFAAVAQLAEEAQLVTPAAVPDPIIEEFKGYTQADWDKLFKPDNFIQPLDYPVQPQGCPVPAQSQAGWGDYPGPGQPFLDPAPPPGVSPDIDSVSYAIWGPANNPIKEPSPGLDPGLIPCEGYENAPNDGLFFQNLYNTLTNELRANP</sequence>
<accession>A0A6A6BRT2</accession>
<dbReference type="EMBL" id="ML995476">
    <property type="protein sequence ID" value="KAF2145995.1"/>
    <property type="molecule type" value="Genomic_DNA"/>
</dbReference>
<reference evidence="2" key="1">
    <citation type="journal article" date="2020" name="Stud. Mycol.">
        <title>101 Dothideomycetes genomes: a test case for predicting lifestyles and emergence of pathogens.</title>
        <authorList>
            <person name="Haridas S."/>
            <person name="Albert R."/>
            <person name="Binder M."/>
            <person name="Bloem J."/>
            <person name="Labutti K."/>
            <person name="Salamov A."/>
            <person name="Andreopoulos B."/>
            <person name="Baker S."/>
            <person name="Barry K."/>
            <person name="Bills G."/>
            <person name="Bluhm B."/>
            <person name="Cannon C."/>
            <person name="Castanera R."/>
            <person name="Culley D."/>
            <person name="Daum C."/>
            <person name="Ezra D."/>
            <person name="Gonzalez J."/>
            <person name="Henrissat B."/>
            <person name="Kuo A."/>
            <person name="Liang C."/>
            <person name="Lipzen A."/>
            <person name="Lutzoni F."/>
            <person name="Magnuson J."/>
            <person name="Mondo S."/>
            <person name="Nolan M."/>
            <person name="Ohm R."/>
            <person name="Pangilinan J."/>
            <person name="Park H.-J."/>
            <person name="Ramirez L."/>
            <person name="Alfaro M."/>
            <person name="Sun H."/>
            <person name="Tritt A."/>
            <person name="Yoshinaga Y."/>
            <person name="Zwiers L.-H."/>
            <person name="Turgeon B."/>
            <person name="Goodwin S."/>
            <person name="Spatafora J."/>
            <person name="Crous P."/>
            <person name="Grigoriev I."/>
        </authorList>
    </citation>
    <scope>NUCLEOTIDE SEQUENCE</scope>
    <source>
        <strain evidence="2">CBS 121167</strain>
    </source>
</reference>
<dbReference type="Proteomes" id="UP000799438">
    <property type="component" value="Unassembled WGS sequence"/>
</dbReference>
<feature type="region of interest" description="Disordered" evidence="1">
    <location>
        <begin position="195"/>
        <end position="220"/>
    </location>
</feature>
<organism evidence="2 3">
    <name type="scientific">Aplosporella prunicola CBS 121167</name>
    <dbReference type="NCBI Taxonomy" id="1176127"/>
    <lineage>
        <taxon>Eukaryota</taxon>
        <taxon>Fungi</taxon>
        <taxon>Dikarya</taxon>
        <taxon>Ascomycota</taxon>
        <taxon>Pezizomycotina</taxon>
        <taxon>Dothideomycetes</taxon>
        <taxon>Dothideomycetes incertae sedis</taxon>
        <taxon>Botryosphaeriales</taxon>
        <taxon>Aplosporellaceae</taxon>
        <taxon>Aplosporella</taxon>
    </lineage>
</organism>
<dbReference type="GeneID" id="54300358"/>
<dbReference type="AlphaFoldDB" id="A0A6A6BRT2"/>
<evidence type="ECO:0000313" key="3">
    <source>
        <dbReference type="Proteomes" id="UP000799438"/>
    </source>
</evidence>
<gene>
    <name evidence="2" type="ORF">K452DRAFT_304990</name>
</gene>
<dbReference type="RefSeq" id="XP_033401707.1">
    <property type="nucleotide sequence ID" value="XM_033542861.1"/>
</dbReference>
<name>A0A6A6BRT2_9PEZI</name>
<evidence type="ECO:0000313" key="2">
    <source>
        <dbReference type="EMBL" id="KAF2145995.1"/>
    </source>
</evidence>